<keyword evidence="2" id="KW-0732">Signal</keyword>
<feature type="chain" id="PRO_5041361127" description="C-type lectin domain-containing protein" evidence="2">
    <location>
        <begin position="16"/>
        <end position="298"/>
    </location>
</feature>
<dbReference type="CDD" id="cd00037">
    <property type="entry name" value="CLECT"/>
    <property type="match status" value="1"/>
</dbReference>
<dbReference type="InterPro" id="IPR050976">
    <property type="entry name" value="Snaclec"/>
</dbReference>
<dbReference type="PANTHER" id="PTHR22991">
    <property type="entry name" value="PROTEIN CBG13490"/>
    <property type="match status" value="1"/>
</dbReference>
<dbReference type="InterPro" id="IPR016186">
    <property type="entry name" value="C-type_lectin-like/link_sf"/>
</dbReference>
<dbReference type="Pfam" id="PF00059">
    <property type="entry name" value="Lectin_C"/>
    <property type="match status" value="1"/>
</dbReference>
<dbReference type="InterPro" id="IPR016187">
    <property type="entry name" value="CTDL_fold"/>
</dbReference>
<dbReference type="SMART" id="SM00034">
    <property type="entry name" value="CLECT"/>
    <property type="match status" value="1"/>
</dbReference>
<gene>
    <name evidence="4" type="ORF">CYNAS_LOCUS10369</name>
</gene>
<dbReference type="Proteomes" id="UP001176961">
    <property type="component" value="Unassembled WGS sequence"/>
</dbReference>
<organism evidence="4 5">
    <name type="scientific">Cylicocyclus nassatus</name>
    <name type="common">Nematode worm</name>
    <dbReference type="NCBI Taxonomy" id="53992"/>
    <lineage>
        <taxon>Eukaryota</taxon>
        <taxon>Metazoa</taxon>
        <taxon>Ecdysozoa</taxon>
        <taxon>Nematoda</taxon>
        <taxon>Chromadorea</taxon>
        <taxon>Rhabditida</taxon>
        <taxon>Rhabditina</taxon>
        <taxon>Rhabditomorpha</taxon>
        <taxon>Strongyloidea</taxon>
        <taxon>Strongylidae</taxon>
        <taxon>Cylicocyclus</taxon>
    </lineage>
</organism>
<dbReference type="AlphaFoldDB" id="A0AA36M588"/>
<evidence type="ECO:0000313" key="5">
    <source>
        <dbReference type="Proteomes" id="UP001176961"/>
    </source>
</evidence>
<feature type="signal peptide" evidence="2">
    <location>
        <begin position="1"/>
        <end position="15"/>
    </location>
</feature>
<accession>A0AA36M588</accession>
<name>A0AA36M588_CYLNA</name>
<evidence type="ECO:0000259" key="3">
    <source>
        <dbReference type="PROSITE" id="PS50041"/>
    </source>
</evidence>
<dbReference type="SUPFAM" id="SSF56436">
    <property type="entry name" value="C-type lectin-like"/>
    <property type="match status" value="1"/>
</dbReference>
<comment type="caution">
    <text evidence="4">The sequence shown here is derived from an EMBL/GenBank/DDBJ whole genome shotgun (WGS) entry which is preliminary data.</text>
</comment>
<reference evidence="4" key="1">
    <citation type="submission" date="2023-07" db="EMBL/GenBank/DDBJ databases">
        <authorList>
            <consortium name="CYATHOMIX"/>
        </authorList>
    </citation>
    <scope>NUCLEOTIDE SEQUENCE</scope>
    <source>
        <strain evidence="4">N/A</strain>
    </source>
</reference>
<dbReference type="EMBL" id="CATQJL010000223">
    <property type="protein sequence ID" value="CAJ0598386.1"/>
    <property type="molecule type" value="Genomic_DNA"/>
</dbReference>
<sequence length="298" mass="35006">MLRILVLALVAYSQADICPKGHKYDEKTRKCYAFIYDALDFNDASKACQERFGYELISIHDMQLNLYAQQLTHAFFDKDYGSFWIGATKWGYGDWHWTDNTPFDFQNFARGNNPLKYCAHMRIADGQWIVDDCEYGLHQAMCFGDPGVHPRVTTVAPPAPEPCKPGWHYNSVNKYCYTFYPEYDHMDITVFFECALESSIETAQEEAFVRGILKWYDPATYSCKLPYGRHYFIGRIKGTKSEKKIERHWTHCGNDYYFNSTEIVEGPNYIFITHDHWNYEKTIDACFFMCKRKSIYLV</sequence>
<dbReference type="InterPro" id="IPR001304">
    <property type="entry name" value="C-type_lectin-like"/>
</dbReference>
<evidence type="ECO:0000313" key="4">
    <source>
        <dbReference type="EMBL" id="CAJ0598386.1"/>
    </source>
</evidence>
<evidence type="ECO:0000256" key="1">
    <source>
        <dbReference type="ARBA" id="ARBA00023157"/>
    </source>
</evidence>
<dbReference type="PROSITE" id="PS50041">
    <property type="entry name" value="C_TYPE_LECTIN_2"/>
    <property type="match status" value="1"/>
</dbReference>
<protein>
    <recommendedName>
        <fullName evidence="3">C-type lectin domain-containing protein</fullName>
    </recommendedName>
</protein>
<proteinExistence type="predicted"/>
<feature type="domain" description="C-type lectin" evidence="3">
    <location>
        <begin position="27"/>
        <end position="134"/>
    </location>
</feature>
<dbReference type="Gene3D" id="3.10.100.10">
    <property type="entry name" value="Mannose-Binding Protein A, subunit A"/>
    <property type="match status" value="1"/>
</dbReference>
<keyword evidence="5" id="KW-1185">Reference proteome</keyword>
<evidence type="ECO:0000256" key="2">
    <source>
        <dbReference type="SAM" id="SignalP"/>
    </source>
</evidence>
<dbReference type="PANTHER" id="PTHR22991:SF40">
    <property type="entry name" value="PROTEIN CBG13490"/>
    <property type="match status" value="1"/>
</dbReference>
<keyword evidence="1" id="KW-1015">Disulfide bond</keyword>